<evidence type="ECO:0000256" key="1">
    <source>
        <dbReference type="SAM" id="MobiDB-lite"/>
    </source>
</evidence>
<evidence type="ECO:0000313" key="2">
    <source>
        <dbReference type="EMBL" id="MDK9496079.1"/>
    </source>
</evidence>
<gene>
    <name evidence="2" type="ORF">QEZ40_000418</name>
</gene>
<name>A0ABT7GS10_9ACTN</name>
<dbReference type="EMBL" id="JASITI010000010">
    <property type="protein sequence ID" value="MDK9496079.1"/>
    <property type="molecule type" value="Genomic_DNA"/>
</dbReference>
<sequence>MTKKNKADRRTKGVKADPSAKAQAPNEQVEETRAGARITALDPAGPFFKGPNTR</sequence>
<keyword evidence="3" id="KW-1185">Reference proteome</keyword>
<dbReference type="RefSeq" id="WP_285341611.1">
    <property type="nucleotide sequence ID" value="NZ_JASITI010000010.1"/>
</dbReference>
<feature type="region of interest" description="Disordered" evidence="1">
    <location>
        <begin position="1"/>
        <end position="54"/>
    </location>
</feature>
<protein>
    <submittedName>
        <fullName evidence="2">Uncharacterized protein</fullName>
    </submittedName>
</protein>
<dbReference type="Proteomes" id="UP001223390">
    <property type="component" value="Unassembled WGS sequence"/>
</dbReference>
<comment type="caution">
    <text evidence="2">The sequence shown here is derived from an EMBL/GenBank/DDBJ whole genome shotgun (WGS) entry which is preliminary data.</text>
</comment>
<organism evidence="2 3">
    <name type="scientific">Streptomyces katrae</name>
    <dbReference type="NCBI Taxonomy" id="68223"/>
    <lineage>
        <taxon>Bacteria</taxon>
        <taxon>Bacillati</taxon>
        <taxon>Actinomycetota</taxon>
        <taxon>Actinomycetes</taxon>
        <taxon>Kitasatosporales</taxon>
        <taxon>Streptomycetaceae</taxon>
        <taxon>Streptomyces</taxon>
    </lineage>
</organism>
<reference evidence="2 3" key="1">
    <citation type="submission" date="2023-05" db="EMBL/GenBank/DDBJ databases">
        <title>Sequencing and Assembly of Streptomyces sp. NP73.</title>
        <authorList>
            <person name="Konwar A.N."/>
            <person name="Saikia K."/>
            <person name="Thakur D."/>
        </authorList>
    </citation>
    <scope>NUCLEOTIDE SEQUENCE [LARGE SCALE GENOMIC DNA]</scope>
    <source>
        <strain evidence="2 3">NP73</strain>
    </source>
</reference>
<evidence type="ECO:0000313" key="3">
    <source>
        <dbReference type="Proteomes" id="UP001223390"/>
    </source>
</evidence>
<accession>A0ABT7GS10</accession>
<proteinExistence type="predicted"/>